<accession>A0A9D4LQZ3</accession>
<dbReference type="AlphaFoldDB" id="A0A9D4LQZ3"/>
<proteinExistence type="predicted"/>
<gene>
    <name evidence="1" type="ORF">DPMN_026362</name>
</gene>
<reference evidence="1" key="2">
    <citation type="submission" date="2020-11" db="EMBL/GenBank/DDBJ databases">
        <authorList>
            <person name="McCartney M.A."/>
            <person name="Auch B."/>
            <person name="Kono T."/>
            <person name="Mallez S."/>
            <person name="Becker A."/>
            <person name="Gohl D.M."/>
            <person name="Silverstein K.A.T."/>
            <person name="Koren S."/>
            <person name="Bechman K.B."/>
            <person name="Herman A."/>
            <person name="Abrahante J.E."/>
            <person name="Garbe J."/>
        </authorList>
    </citation>
    <scope>NUCLEOTIDE SEQUENCE</scope>
    <source>
        <strain evidence="1">Duluth1</strain>
        <tissue evidence="1">Whole animal</tissue>
    </source>
</reference>
<comment type="caution">
    <text evidence="1">The sequence shown here is derived from an EMBL/GenBank/DDBJ whole genome shotgun (WGS) entry which is preliminary data.</text>
</comment>
<dbReference type="EMBL" id="JAIWYP010000002">
    <property type="protein sequence ID" value="KAH3863377.1"/>
    <property type="molecule type" value="Genomic_DNA"/>
</dbReference>
<reference evidence="1" key="1">
    <citation type="journal article" date="2019" name="bioRxiv">
        <title>The Genome of the Zebra Mussel, Dreissena polymorpha: A Resource for Invasive Species Research.</title>
        <authorList>
            <person name="McCartney M.A."/>
            <person name="Auch B."/>
            <person name="Kono T."/>
            <person name="Mallez S."/>
            <person name="Zhang Y."/>
            <person name="Obille A."/>
            <person name="Becker A."/>
            <person name="Abrahante J.E."/>
            <person name="Garbe J."/>
            <person name="Badalamenti J.P."/>
            <person name="Herman A."/>
            <person name="Mangelson H."/>
            <person name="Liachko I."/>
            <person name="Sullivan S."/>
            <person name="Sone E.D."/>
            <person name="Koren S."/>
            <person name="Silverstein K.A.T."/>
            <person name="Beckman K.B."/>
            <person name="Gohl D.M."/>
        </authorList>
    </citation>
    <scope>NUCLEOTIDE SEQUENCE</scope>
    <source>
        <strain evidence="1">Duluth1</strain>
        <tissue evidence="1">Whole animal</tissue>
    </source>
</reference>
<evidence type="ECO:0000313" key="2">
    <source>
        <dbReference type="Proteomes" id="UP000828390"/>
    </source>
</evidence>
<name>A0A9D4LQZ3_DREPO</name>
<evidence type="ECO:0000313" key="1">
    <source>
        <dbReference type="EMBL" id="KAH3863377.1"/>
    </source>
</evidence>
<protein>
    <submittedName>
        <fullName evidence="1">Uncharacterized protein</fullName>
    </submittedName>
</protein>
<dbReference type="Proteomes" id="UP000828390">
    <property type="component" value="Unassembled WGS sequence"/>
</dbReference>
<keyword evidence="2" id="KW-1185">Reference proteome</keyword>
<organism evidence="1 2">
    <name type="scientific">Dreissena polymorpha</name>
    <name type="common">Zebra mussel</name>
    <name type="synonym">Mytilus polymorpha</name>
    <dbReference type="NCBI Taxonomy" id="45954"/>
    <lineage>
        <taxon>Eukaryota</taxon>
        <taxon>Metazoa</taxon>
        <taxon>Spiralia</taxon>
        <taxon>Lophotrochozoa</taxon>
        <taxon>Mollusca</taxon>
        <taxon>Bivalvia</taxon>
        <taxon>Autobranchia</taxon>
        <taxon>Heteroconchia</taxon>
        <taxon>Euheterodonta</taxon>
        <taxon>Imparidentia</taxon>
        <taxon>Neoheterodontei</taxon>
        <taxon>Myida</taxon>
        <taxon>Dreissenoidea</taxon>
        <taxon>Dreissenidae</taxon>
        <taxon>Dreissena</taxon>
    </lineage>
</organism>
<sequence>MFVPTYTIVVMTNVLTKLHEDWTKHVTSRLLIGYTTAISGKMAHPQGKMPPPPATMLTGTIFELIQASKRTNVLAKFHENWTIHVTFRELTRKIAPYYSTDWNHF</sequence>